<evidence type="ECO:0000256" key="1">
    <source>
        <dbReference type="ARBA" id="ARBA00010759"/>
    </source>
</evidence>
<reference evidence="7" key="1">
    <citation type="submission" date="2020-10" db="EMBL/GenBank/DDBJ databases">
        <authorList>
            <person name="Castelo-Branco R."/>
            <person name="Eusebio N."/>
            <person name="Adriana R."/>
            <person name="Vieira A."/>
            <person name="Brugerolle De Fraissinette N."/>
            <person name="Rezende De Castro R."/>
            <person name="Schneider M.P."/>
            <person name="Vasconcelos V."/>
            <person name="Leao P.N."/>
        </authorList>
    </citation>
    <scope>NUCLEOTIDE SEQUENCE</scope>
    <source>
        <strain evidence="7">LEGE 11479</strain>
    </source>
</reference>
<dbReference type="PRINTS" id="PR01576">
    <property type="entry name" value="PDEFORMYLASE"/>
</dbReference>
<dbReference type="Pfam" id="PF01327">
    <property type="entry name" value="Pep_deformylase"/>
    <property type="match status" value="1"/>
</dbReference>
<dbReference type="CDD" id="cd00487">
    <property type="entry name" value="Pep_deformylase"/>
    <property type="match status" value="1"/>
</dbReference>
<organism evidence="7 8">
    <name type="scientific">Leptolyngbya cf. ectocarpi LEGE 11479</name>
    <dbReference type="NCBI Taxonomy" id="1828722"/>
    <lineage>
        <taxon>Bacteria</taxon>
        <taxon>Bacillati</taxon>
        <taxon>Cyanobacteriota</taxon>
        <taxon>Cyanophyceae</taxon>
        <taxon>Leptolyngbyales</taxon>
        <taxon>Leptolyngbyaceae</taxon>
        <taxon>Leptolyngbya group</taxon>
        <taxon>Leptolyngbya</taxon>
    </lineage>
</organism>
<dbReference type="PIRSF" id="PIRSF004749">
    <property type="entry name" value="Pep_def"/>
    <property type="match status" value="1"/>
</dbReference>
<dbReference type="PANTHER" id="PTHR10458:SF21">
    <property type="entry name" value="PEPTIDE DEFORMYLASE"/>
    <property type="match status" value="1"/>
</dbReference>
<evidence type="ECO:0000256" key="4">
    <source>
        <dbReference type="ARBA" id="ARBA00022917"/>
    </source>
</evidence>
<dbReference type="PANTHER" id="PTHR10458">
    <property type="entry name" value="PEPTIDE DEFORMYLASE"/>
    <property type="match status" value="1"/>
</dbReference>
<evidence type="ECO:0000256" key="5">
    <source>
        <dbReference type="ARBA" id="ARBA00023004"/>
    </source>
</evidence>
<feature type="binding site" evidence="6">
    <location>
        <position position="100"/>
    </location>
    <ligand>
        <name>Fe cation</name>
        <dbReference type="ChEBI" id="CHEBI:24875"/>
    </ligand>
</feature>
<dbReference type="EMBL" id="JADEXP010000003">
    <property type="protein sequence ID" value="MBE9065227.1"/>
    <property type="molecule type" value="Genomic_DNA"/>
</dbReference>
<dbReference type="Proteomes" id="UP000615026">
    <property type="component" value="Unassembled WGS sequence"/>
</dbReference>
<evidence type="ECO:0000313" key="7">
    <source>
        <dbReference type="EMBL" id="MBE9065227.1"/>
    </source>
</evidence>
<comment type="cofactor">
    <cofactor evidence="6">
        <name>Fe(2+)</name>
        <dbReference type="ChEBI" id="CHEBI:29033"/>
    </cofactor>
    <text evidence="6">Binds 1 Fe(2+) ion.</text>
</comment>
<dbReference type="InterPro" id="IPR036821">
    <property type="entry name" value="Peptide_deformylase_sf"/>
</dbReference>
<accession>A0A928WXM4</accession>
<dbReference type="NCBIfam" id="NF001159">
    <property type="entry name" value="PRK00150.1-3"/>
    <property type="match status" value="1"/>
</dbReference>
<evidence type="ECO:0000256" key="6">
    <source>
        <dbReference type="HAMAP-Rule" id="MF_00163"/>
    </source>
</evidence>
<comment type="similarity">
    <text evidence="1 6">Belongs to the polypeptide deformylase family.</text>
</comment>
<dbReference type="HAMAP" id="MF_00163">
    <property type="entry name" value="Pep_deformylase"/>
    <property type="match status" value="1"/>
</dbReference>
<dbReference type="SUPFAM" id="SSF56420">
    <property type="entry name" value="Peptide deformylase"/>
    <property type="match status" value="1"/>
</dbReference>
<comment type="caution">
    <text evidence="7">The sequence shown here is derived from an EMBL/GenBank/DDBJ whole genome shotgun (WGS) entry which is preliminary data.</text>
</comment>
<gene>
    <name evidence="6 7" type="primary">def</name>
    <name evidence="7" type="ORF">IQ260_00990</name>
</gene>
<feature type="binding site" evidence="6">
    <location>
        <position position="146"/>
    </location>
    <ligand>
        <name>Fe cation</name>
        <dbReference type="ChEBI" id="CHEBI:24875"/>
    </ligand>
</feature>
<keyword evidence="2 6" id="KW-0479">Metal-binding</keyword>
<dbReference type="Gene3D" id="3.90.45.10">
    <property type="entry name" value="Peptide deformylase"/>
    <property type="match status" value="1"/>
</dbReference>
<keyword evidence="4 6" id="KW-0648">Protein biosynthesis</keyword>
<dbReference type="GO" id="GO:0046872">
    <property type="term" value="F:metal ion binding"/>
    <property type="evidence" value="ECO:0007669"/>
    <property type="project" value="UniProtKB-KW"/>
</dbReference>
<feature type="active site" evidence="6">
    <location>
        <position position="143"/>
    </location>
</feature>
<proteinExistence type="inferred from homology"/>
<dbReference type="RefSeq" id="WP_193989988.1">
    <property type="nucleotide sequence ID" value="NZ_JADEXP010000003.1"/>
</dbReference>
<feature type="binding site" evidence="6">
    <location>
        <position position="142"/>
    </location>
    <ligand>
        <name>Fe cation</name>
        <dbReference type="ChEBI" id="CHEBI:24875"/>
    </ligand>
</feature>
<keyword evidence="8" id="KW-1185">Reference proteome</keyword>
<dbReference type="FunFam" id="3.90.45.10:FF:000003">
    <property type="entry name" value="Peptide deformylase"/>
    <property type="match status" value="1"/>
</dbReference>
<keyword evidence="3 6" id="KW-0378">Hydrolase</keyword>
<dbReference type="AlphaFoldDB" id="A0A928WXM4"/>
<dbReference type="GO" id="GO:0042586">
    <property type="term" value="F:peptide deformylase activity"/>
    <property type="evidence" value="ECO:0007669"/>
    <property type="project" value="UniProtKB-UniRule"/>
</dbReference>
<name>A0A928WXM4_LEPEC</name>
<dbReference type="GO" id="GO:0006412">
    <property type="term" value="P:translation"/>
    <property type="evidence" value="ECO:0007669"/>
    <property type="project" value="UniProtKB-UniRule"/>
</dbReference>
<evidence type="ECO:0000256" key="3">
    <source>
        <dbReference type="ARBA" id="ARBA00022801"/>
    </source>
</evidence>
<dbReference type="EC" id="3.5.1.88" evidence="6"/>
<keyword evidence="5 6" id="KW-0408">Iron</keyword>
<dbReference type="NCBIfam" id="TIGR00079">
    <property type="entry name" value="pept_deformyl"/>
    <property type="match status" value="1"/>
</dbReference>
<evidence type="ECO:0000256" key="2">
    <source>
        <dbReference type="ARBA" id="ARBA00022723"/>
    </source>
</evidence>
<comment type="function">
    <text evidence="6">Removes the formyl group from the N-terminal Met of newly synthesized proteins. Requires at least a dipeptide for an efficient rate of reaction. N-terminal L-methionine is a prerequisite for activity but the enzyme has broad specificity at other positions.</text>
</comment>
<sequence>MAICSVIELGDERLRSHAQPIRHIDDPQQQVLIDDLLATAAAKNGVGIAAPQIAQGLQLFIVASRPNPRYPQAPEMEPTAMINPQLLSHSDDQVQGWEGCLSVPGQRGLVPRYREIEVAYLDRYGQHHRQHLQGFVARIFQHEYDHLQGIVFLDRVLDPQNILTEAEYQQRFG</sequence>
<evidence type="ECO:0000313" key="8">
    <source>
        <dbReference type="Proteomes" id="UP000615026"/>
    </source>
</evidence>
<comment type="catalytic activity">
    <reaction evidence="6">
        <text>N-terminal N-formyl-L-methionyl-[peptide] + H2O = N-terminal L-methionyl-[peptide] + formate</text>
        <dbReference type="Rhea" id="RHEA:24420"/>
        <dbReference type="Rhea" id="RHEA-COMP:10639"/>
        <dbReference type="Rhea" id="RHEA-COMP:10640"/>
        <dbReference type="ChEBI" id="CHEBI:15377"/>
        <dbReference type="ChEBI" id="CHEBI:15740"/>
        <dbReference type="ChEBI" id="CHEBI:49298"/>
        <dbReference type="ChEBI" id="CHEBI:64731"/>
        <dbReference type="EC" id="3.5.1.88"/>
    </reaction>
</comment>
<protein>
    <recommendedName>
        <fullName evidence="6">Peptide deformylase</fullName>
        <shortName evidence="6">PDF</shortName>
        <ecNumber evidence="6">3.5.1.88</ecNumber>
    </recommendedName>
    <alternativeName>
        <fullName evidence="6">Polypeptide deformylase</fullName>
    </alternativeName>
</protein>
<dbReference type="InterPro" id="IPR023635">
    <property type="entry name" value="Peptide_deformylase"/>
</dbReference>